<dbReference type="GO" id="GO:0050664">
    <property type="term" value="F:oxidoreductase activity, acting on NAD(P)H, oxygen as acceptor"/>
    <property type="evidence" value="ECO:0007669"/>
    <property type="project" value="TreeGrafter"/>
</dbReference>
<dbReference type="PANTHER" id="PTHR43008:SF4">
    <property type="entry name" value="CHAIN DEHYDROGENASE, PUTATIVE (AFU_ORTHOLOGUE AFUA_4G08710)-RELATED"/>
    <property type="match status" value="1"/>
</dbReference>
<dbReference type="InterPro" id="IPR036291">
    <property type="entry name" value="NAD(P)-bd_dom_sf"/>
</dbReference>
<organism evidence="3 4">
    <name type="scientific">Mycobacteroides immunogenum</name>
    <dbReference type="NCBI Taxonomy" id="83262"/>
    <lineage>
        <taxon>Bacteria</taxon>
        <taxon>Bacillati</taxon>
        <taxon>Actinomycetota</taxon>
        <taxon>Actinomycetes</taxon>
        <taxon>Mycobacteriales</taxon>
        <taxon>Mycobacteriaceae</taxon>
        <taxon>Mycobacteroides</taxon>
    </lineage>
</organism>
<dbReference type="Gene3D" id="3.40.50.720">
    <property type="entry name" value="NAD(P)-binding Rossmann-like Domain"/>
    <property type="match status" value="1"/>
</dbReference>
<dbReference type="PANTHER" id="PTHR43008">
    <property type="entry name" value="BENZIL REDUCTASE"/>
    <property type="match status" value="1"/>
</dbReference>
<dbReference type="InterPro" id="IPR002347">
    <property type="entry name" value="SDR_fam"/>
</dbReference>
<proteinExistence type="inferred from homology"/>
<evidence type="ECO:0000313" key="4">
    <source>
        <dbReference type="Proteomes" id="UP000186919"/>
    </source>
</evidence>
<name>A0A179V6B9_9MYCO</name>
<dbReference type="Pfam" id="PF00106">
    <property type="entry name" value="adh_short"/>
    <property type="match status" value="1"/>
</dbReference>
<protein>
    <submittedName>
        <fullName evidence="3">Short-chain dehydrogenase</fullName>
    </submittedName>
</protein>
<keyword evidence="2" id="KW-0560">Oxidoreductase</keyword>
<dbReference type="EMBL" id="LQYE01000029">
    <property type="protein sequence ID" value="OAT67440.1"/>
    <property type="molecule type" value="Genomic_DNA"/>
</dbReference>
<evidence type="ECO:0000256" key="2">
    <source>
        <dbReference type="ARBA" id="ARBA00023002"/>
    </source>
</evidence>
<comment type="similarity">
    <text evidence="1">Belongs to the short-chain dehydrogenases/reductases (SDR) family.</text>
</comment>
<comment type="caution">
    <text evidence="3">The sequence shown here is derived from an EMBL/GenBank/DDBJ whole genome shotgun (WGS) entry which is preliminary data.</text>
</comment>
<gene>
    <name evidence="3" type="ORF">AWB85_12320</name>
</gene>
<dbReference type="PRINTS" id="PR00081">
    <property type="entry name" value="GDHRDH"/>
</dbReference>
<dbReference type="AlphaFoldDB" id="A0A179V6B9"/>
<evidence type="ECO:0000313" key="3">
    <source>
        <dbReference type="EMBL" id="OAT67440.1"/>
    </source>
</evidence>
<reference evidence="3 4" key="1">
    <citation type="submission" date="2016-01" db="EMBL/GenBank/DDBJ databases">
        <title>Mycobacterium immunogenum strain CD11_6 genome sequencing and assembly.</title>
        <authorList>
            <person name="Kaur G."/>
            <person name="Nair G.R."/>
            <person name="Mayilraj S."/>
        </authorList>
    </citation>
    <scope>NUCLEOTIDE SEQUENCE [LARGE SCALE GENOMIC DNA]</scope>
    <source>
        <strain evidence="3 4">CD11-6</strain>
    </source>
</reference>
<dbReference type="NCBIfam" id="NF005395">
    <property type="entry name" value="PRK06940.1"/>
    <property type="match status" value="1"/>
</dbReference>
<evidence type="ECO:0000256" key="1">
    <source>
        <dbReference type="ARBA" id="ARBA00006484"/>
    </source>
</evidence>
<dbReference type="Pfam" id="PF13561">
    <property type="entry name" value="adh_short_C2"/>
    <property type="match status" value="1"/>
</dbReference>
<dbReference type="RefSeq" id="WP_064631964.1">
    <property type="nucleotide sequence ID" value="NZ_LQYE01000029.1"/>
</dbReference>
<accession>A0A179V6B9</accession>
<dbReference type="Proteomes" id="UP000186919">
    <property type="component" value="Unassembled WGS sequence"/>
</dbReference>
<sequence>MSDEVVVVIGVGGMGRVIARRQGIGKTLLIADHNEQALRHVVDELTSDGHHVVGQPVDVSSRAAVSALAGAAAALGRVTQVAHTAGLSPAQSPTAAILAVDLVGVALVVEEFGNIIASGGAGVVIASMAGHMTFELTAEQEHELGATVAEELLALPYVQSIEYPAVAYQLSKRANRIRVRSAARQWGSRGARINSISPGVVSTTMGHDELASPTGAITKAMIDGSASGRIGTSDDIAAAAAFLLGPESSYITGTDLLVDGGVIAAVRSGQLFS</sequence>
<dbReference type="SUPFAM" id="SSF51735">
    <property type="entry name" value="NAD(P)-binding Rossmann-fold domains"/>
    <property type="match status" value="1"/>
</dbReference>